<reference evidence="4 5" key="1">
    <citation type="submission" date="2020-08" db="EMBL/GenBank/DDBJ databases">
        <title>Genomic Encyclopedia of Type Strains, Phase III (KMG-III): the genomes of soil and plant-associated and newly described type strains.</title>
        <authorList>
            <person name="Whitman W."/>
        </authorList>
    </citation>
    <scope>NUCLEOTIDE SEQUENCE [LARGE SCALE GENOMIC DNA]</scope>
    <source>
        <strain evidence="4 5">CECT 8075</strain>
    </source>
</reference>
<dbReference type="PROSITE" id="PS00622">
    <property type="entry name" value="HTH_LUXR_1"/>
    <property type="match status" value="1"/>
</dbReference>
<accession>A0A7W5E3Z2</accession>
<dbReference type="GO" id="GO:0006355">
    <property type="term" value="P:regulation of DNA-templated transcription"/>
    <property type="evidence" value="ECO:0007669"/>
    <property type="project" value="InterPro"/>
</dbReference>
<evidence type="ECO:0000313" key="4">
    <source>
        <dbReference type="EMBL" id="MBB3209744.1"/>
    </source>
</evidence>
<dbReference type="CDD" id="cd06170">
    <property type="entry name" value="LuxR_C_like"/>
    <property type="match status" value="1"/>
</dbReference>
<evidence type="ECO:0000313" key="5">
    <source>
        <dbReference type="Proteomes" id="UP000536179"/>
    </source>
</evidence>
<dbReference type="PRINTS" id="PR00038">
    <property type="entry name" value="HTHLUXR"/>
</dbReference>
<dbReference type="EMBL" id="JACHXU010000026">
    <property type="protein sequence ID" value="MBB3209744.1"/>
    <property type="molecule type" value="Genomic_DNA"/>
</dbReference>
<protein>
    <submittedName>
        <fullName evidence="4">DNA-binding NarL/FixJ family response regulator</fullName>
    </submittedName>
</protein>
<evidence type="ECO:0000259" key="3">
    <source>
        <dbReference type="PROSITE" id="PS50043"/>
    </source>
</evidence>
<feature type="region of interest" description="Disordered" evidence="2">
    <location>
        <begin position="168"/>
        <end position="207"/>
    </location>
</feature>
<keyword evidence="1 4" id="KW-0238">DNA-binding</keyword>
<gene>
    <name evidence="4" type="ORF">FHS27_005584</name>
</gene>
<proteinExistence type="predicted"/>
<dbReference type="Proteomes" id="UP000536179">
    <property type="component" value="Unassembled WGS sequence"/>
</dbReference>
<dbReference type="GO" id="GO:0003677">
    <property type="term" value="F:DNA binding"/>
    <property type="evidence" value="ECO:0007669"/>
    <property type="project" value="UniProtKB-KW"/>
</dbReference>
<feature type="compositionally biased region" description="Polar residues" evidence="2">
    <location>
        <begin position="17"/>
        <end position="29"/>
    </location>
</feature>
<feature type="compositionally biased region" description="Low complexity" evidence="2">
    <location>
        <begin position="168"/>
        <end position="178"/>
    </location>
</feature>
<dbReference type="AlphaFoldDB" id="A0A7W5E3Z2"/>
<dbReference type="PROSITE" id="PS50043">
    <property type="entry name" value="HTH_LUXR_2"/>
    <property type="match status" value="1"/>
</dbReference>
<keyword evidence="5" id="KW-1185">Reference proteome</keyword>
<dbReference type="SMART" id="SM00421">
    <property type="entry name" value="HTH_LUXR"/>
    <property type="match status" value="1"/>
</dbReference>
<dbReference type="InterPro" id="IPR016032">
    <property type="entry name" value="Sig_transdc_resp-reg_C-effctor"/>
</dbReference>
<dbReference type="Pfam" id="PF00196">
    <property type="entry name" value="GerE"/>
    <property type="match status" value="1"/>
</dbReference>
<sequence length="305" mass="33185">MDSHLEKRVQHPPRVSTFVTSTAPNNQTSRWKNPRIPVVVIHPGSIERLGIHHSWSTSVFVEVCGVAADSDEAHEYLVGKMVRVAILGLATGSNSSAAVNVSILRDTLRRYATLKWIVLSPQPCPDCREAAKAAGAIGYFDHPQTSEQLESAVAWADLGRLVGWHDSSSASHKSAASHNDPAHQDAGPPATSAHEAVHHQPIQRSISTSEKDKWPNYVWKVDPSHASQAAPQSARSAPNPSAGLKQLSAREREVLEGLAAGQTNQQIADGLFLSVKTIETYRSRLKQKLGLKDRADIVAFFNSRV</sequence>
<dbReference type="RefSeq" id="WP_246420959.1">
    <property type="nucleotide sequence ID" value="NZ_JACHXU010000026.1"/>
</dbReference>
<dbReference type="InterPro" id="IPR000792">
    <property type="entry name" value="Tscrpt_reg_LuxR_C"/>
</dbReference>
<dbReference type="PANTHER" id="PTHR43214">
    <property type="entry name" value="TWO-COMPONENT RESPONSE REGULATOR"/>
    <property type="match status" value="1"/>
</dbReference>
<dbReference type="InterPro" id="IPR039420">
    <property type="entry name" value="WalR-like"/>
</dbReference>
<feature type="region of interest" description="Disordered" evidence="2">
    <location>
        <begin position="1"/>
        <end position="29"/>
    </location>
</feature>
<evidence type="ECO:0000256" key="1">
    <source>
        <dbReference type="ARBA" id="ARBA00023125"/>
    </source>
</evidence>
<dbReference type="InterPro" id="IPR036388">
    <property type="entry name" value="WH-like_DNA-bd_sf"/>
</dbReference>
<feature type="domain" description="HTH luxR-type" evidence="3">
    <location>
        <begin position="240"/>
        <end position="305"/>
    </location>
</feature>
<evidence type="ECO:0000256" key="2">
    <source>
        <dbReference type="SAM" id="MobiDB-lite"/>
    </source>
</evidence>
<comment type="caution">
    <text evidence="4">The sequence shown here is derived from an EMBL/GenBank/DDBJ whole genome shotgun (WGS) entry which is preliminary data.</text>
</comment>
<organism evidence="4 5">
    <name type="scientific">Aporhodopirellula rubra</name>
    <dbReference type="NCBI Taxonomy" id="980271"/>
    <lineage>
        <taxon>Bacteria</taxon>
        <taxon>Pseudomonadati</taxon>
        <taxon>Planctomycetota</taxon>
        <taxon>Planctomycetia</taxon>
        <taxon>Pirellulales</taxon>
        <taxon>Pirellulaceae</taxon>
        <taxon>Aporhodopirellula</taxon>
    </lineage>
</organism>
<dbReference type="Gene3D" id="1.10.10.10">
    <property type="entry name" value="Winged helix-like DNA-binding domain superfamily/Winged helix DNA-binding domain"/>
    <property type="match status" value="1"/>
</dbReference>
<name>A0A7W5E3Z2_9BACT</name>
<dbReference type="PANTHER" id="PTHR43214:SF43">
    <property type="entry name" value="TWO-COMPONENT RESPONSE REGULATOR"/>
    <property type="match status" value="1"/>
</dbReference>
<dbReference type="SUPFAM" id="SSF46894">
    <property type="entry name" value="C-terminal effector domain of the bipartite response regulators"/>
    <property type="match status" value="1"/>
</dbReference>